<accession>A0A0N9MNB5</accession>
<dbReference type="InterPro" id="IPR012349">
    <property type="entry name" value="Split_barrel_FMN-bd"/>
</dbReference>
<dbReference type="RefSeq" id="WP_062392221.1">
    <property type="nucleotide sequence ID" value="NZ_CP011853.1"/>
</dbReference>
<reference evidence="2" key="1">
    <citation type="submission" date="2015-06" db="EMBL/GenBank/DDBJ databases">
        <title>Complete genome sequence and metabolic analysis of phthalate degradation pathway in Gordonia sp. QH-11.</title>
        <authorList>
            <person name="Jin D."/>
            <person name="Kong X."/>
            <person name="Bai Z."/>
        </authorList>
    </citation>
    <scope>NUCLEOTIDE SEQUENCE [LARGE SCALE GENOMIC DNA]</scope>
    <source>
        <strain evidence="2">QH-11</strain>
    </source>
</reference>
<reference evidence="1 2" key="2">
    <citation type="journal article" date="2017" name="Int. J. Syst. Evol. Microbiol.">
        <title>Gordonia phthalatica sp. nov., a di-n-butyl phthalate-degrading bacterium isolated from activated sludge.</title>
        <authorList>
            <person name="Jin D."/>
            <person name="Kong X."/>
            <person name="Jia M."/>
            <person name="Yu X."/>
            <person name="Wang X."/>
            <person name="Zhuang X."/>
            <person name="Deng Y."/>
            <person name="Bai Z."/>
        </authorList>
    </citation>
    <scope>NUCLEOTIDE SEQUENCE [LARGE SCALE GENOMIC DNA]</scope>
    <source>
        <strain evidence="1 2">QH-11</strain>
    </source>
</reference>
<name>A0A0N9MNB5_9ACTN</name>
<dbReference type="Gene3D" id="2.30.110.10">
    <property type="entry name" value="Electron Transport, Fmn-binding Protein, Chain A"/>
    <property type="match status" value="1"/>
</dbReference>
<dbReference type="OrthoDB" id="7062584at2"/>
<dbReference type="InterPro" id="IPR024747">
    <property type="entry name" value="Pyridox_Oxase-rel"/>
</dbReference>
<organism evidence="1 2">
    <name type="scientific">Gordonia phthalatica</name>
    <dbReference type="NCBI Taxonomy" id="1136941"/>
    <lineage>
        <taxon>Bacteria</taxon>
        <taxon>Bacillati</taxon>
        <taxon>Actinomycetota</taxon>
        <taxon>Actinomycetes</taxon>
        <taxon>Mycobacteriales</taxon>
        <taxon>Gordoniaceae</taxon>
        <taxon>Gordonia</taxon>
    </lineage>
</organism>
<dbReference type="KEGG" id="goq:ACH46_06635"/>
<dbReference type="Pfam" id="PF12900">
    <property type="entry name" value="Pyridox_ox_2"/>
    <property type="match status" value="1"/>
</dbReference>
<dbReference type="Proteomes" id="UP000063789">
    <property type="component" value="Chromosome"/>
</dbReference>
<dbReference type="EMBL" id="CP011853">
    <property type="protein sequence ID" value="ALG84243.1"/>
    <property type="molecule type" value="Genomic_DNA"/>
</dbReference>
<gene>
    <name evidence="1" type="ORF">ACH46_06635</name>
</gene>
<sequence>MSADAVEKLSPEQSWELLEGSVLGRLAVCVDGKPDIFPLNIYAADGKILFRTAEGTKLAELACNDNAVIETDSFTSRIGWSVVAKGRARTLVDSAEIEAADRSPLRPWVSGTKTTYVEIDVASISGRRFIFGPDPDREIT</sequence>
<proteinExistence type="predicted"/>
<dbReference type="SUPFAM" id="SSF50475">
    <property type="entry name" value="FMN-binding split barrel"/>
    <property type="match status" value="1"/>
</dbReference>
<dbReference type="PATRIC" id="fig|1136941.3.peg.1359"/>
<dbReference type="STRING" id="1136941.ACH46_06635"/>
<dbReference type="AlphaFoldDB" id="A0A0N9MNB5"/>
<protein>
    <submittedName>
        <fullName evidence="1">Pyridoxamine 5'-phosphate oxidase</fullName>
    </submittedName>
</protein>
<keyword evidence="2" id="KW-1185">Reference proteome</keyword>
<evidence type="ECO:0000313" key="1">
    <source>
        <dbReference type="EMBL" id="ALG84243.1"/>
    </source>
</evidence>
<evidence type="ECO:0000313" key="2">
    <source>
        <dbReference type="Proteomes" id="UP000063789"/>
    </source>
</evidence>